<evidence type="ECO:0000256" key="2">
    <source>
        <dbReference type="SAM" id="Phobius"/>
    </source>
</evidence>
<feature type="region of interest" description="Disordered" evidence="1">
    <location>
        <begin position="113"/>
        <end position="175"/>
    </location>
</feature>
<evidence type="ECO:0000313" key="4">
    <source>
        <dbReference type="Proteomes" id="UP000054097"/>
    </source>
</evidence>
<dbReference type="EMBL" id="KN824354">
    <property type="protein sequence ID" value="KIM22511.1"/>
    <property type="molecule type" value="Genomic_DNA"/>
</dbReference>
<accession>A0A0C3AT97</accession>
<name>A0A0C3AT97_SERVB</name>
<feature type="compositionally biased region" description="Polar residues" evidence="1">
    <location>
        <begin position="239"/>
        <end position="258"/>
    </location>
</feature>
<keyword evidence="4" id="KW-1185">Reference proteome</keyword>
<dbReference type="Proteomes" id="UP000054097">
    <property type="component" value="Unassembled WGS sequence"/>
</dbReference>
<feature type="compositionally biased region" description="Low complexity" evidence="1">
    <location>
        <begin position="116"/>
        <end position="154"/>
    </location>
</feature>
<organism evidence="3 4">
    <name type="scientific">Serendipita vermifera MAFF 305830</name>
    <dbReference type="NCBI Taxonomy" id="933852"/>
    <lineage>
        <taxon>Eukaryota</taxon>
        <taxon>Fungi</taxon>
        <taxon>Dikarya</taxon>
        <taxon>Basidiomycota</taxon>
        <taxon>Agaricomycotina</taxon>
        <taxon>Agaricomycetes</taxon>
        <taxon>Sebacinales</taxon>
        <taxon>Serendipitaceae</taxon>
        <taxon>Serendipita</taxon>
    </lineage>
</organism>
<feature type="compositionally biased region" description="Polar residues" evidence="1">
    <location>
        <begin position="278"/>
        <end position="298"/>
    </location>
</feature>
<gene>
    <name evidence="3" type="ORF">M408DRAFT_283722</name>
</gene>
<keyword evidence="2" id="KW-0812">Transmembrane</keyword>
<proteinExistence type="predicted"/>
<protein>
    <submittedName>
        <fullName evidence="3">Uncharacterized protein</fullName>
    </submittedName>
</protein>
<sequence length="430" mass="45813">MSSTRVSPGAANTTAVFKFYGTSISTYITLSAMRAYPASPFAAFNLDDRATVYYGAPGAHNTSYHQRVYNVDGLAAGVEHTLTMNAIVIEDHPPWYFDYFVYTPSAQISNDGGSGSLSISGTSSATSSTGSRSATVSRTGSTSTGSNTSGMSTTRAEGQNQAADPTGSVTGNPEAPKTSVPMSAIIGAAAGGVALILFILFIIFWRRRRQRPVPFRRTTNEKDIDNASTASFLPLVNMPSGSSSPSTVGRQTHSFGPVQPQTSAVYQIPVIPPDEHSSPSPSLHSQRLSTTNTGSTVGRSRASDPFTSQSAFSQRTSTDQSPSRRSSARPVSSVAPRWVTNDDRPQSADDRRTRSSRQSLAPPLPTAVVATPNEGSRPLPVEPAPQPERTPRTPRTAPIEEVDAGRVLDIWGDEDEELPDTLPPSYSNLR</sequence>
<keyword evidence="2" id="KW-0472">Membrane</keyword>
<feature type="region of interest" description="Disordered" evidence="1">
    <location>
        <begin position="411"/>
        <end position="430"/>
    </location>
</feature>
<feature type="region of interest" description="Disordered" evidence="1">
    <location>
        <begin position="235"/>
        <end position="258"/>
    </location>
</feature>
<reference evidence="4" key="2">
    <citation type="submission" date="2015-01" db="EMBL/GenBank/DDBJ databases">
        <title>Evolutionary Origins and Diversification of the Mycorrhizal Mutualists.</title>
        <authorList>
            <consortium name="DOE Joint Genome Institute"/>
            <consortium name="Mycorrhizal Genomics Consortium"/>
            <person name="Kohler A."/>
            <person name="Kuo A."/>
            <person name="Nagy L.G."/>
            <person name="Floudas D."/>
            <person name="Copeland A."/>
            <person name="Barry K.W."/>
            <person name="Cichocki N."/>
            <person name="Veneault-Fourrey C."/>
            <person name="LaButti K."/>
            <person name="Lindquist E.A."/>
            <person name="Lipzen A."/>
            <person name="Lundell T."/>
            <person name="Morin E."/>
            <person name="Murat C."/>
            <person name="Riley R."/>
            <person name="Ohm R."/>
            <person name="Sun H."/>
            <person name="Tunlid A."/>
            <person name="Henrissat B."/>
            <person name="Grigoriev I.V."/>
            <person name="Hibbett D.S."/>
            <person name="Martin F."/>
        </authorList>
    </citation>
    <scope>NUCLEOTIDE SEQUENCE [LARGE SCALE GENOMIC DNA]</scope>
    <source>
        <strain evidence="4">MAFF 305830</strain>
    </source>
</reference>
<reference evidence="3 4" key="1">
    <citation type="submission" date="2014-04" db="EMBL/GenBank/DDBJ databases">
        <authorList>
            <consortium name="DOE Joint Genome Institute"/>
            <person name="Kuo A."/>
            <person name="Zuccaro A."/>
            <person name="Kohler A."/>
            <person name="Nagy L.G."/>
            <person name="Floudas D."/>
            <person name="Copeland A."/>
            <person name="Barry K.W."/>
            <person name="Cichocki N."/>
            <person name="Veneault-Fourrey C."/>
            <person name="LaButti K."/>
            <person name="Lindquist E.A."/>
            <person name="Lipzen A."/>
            <person name="Lundell T."/>
            <person name="Morin E."/>
            <person name="Murat C."/>
            <person name="Sun H."/>
            <person name="Tunlid A."/>
            <person name="Henrissat B."/>
            <person name="Grigoriev I.V."/>
            <person name="Hibbett D.S."/>
            <person name="Martin F."/>
            <person name="Nordberg H.P."/>
            <person name="Cantor M.N."/>
            <person name="Hua S.X."/>
        </authorList>
    </citation>
    <scope>NUCLEOTIDE SEQUENCE [LARGE SCALE GENOMIC DNA]</scope>
    <source>
        <strain evidence="3 4">MAFF 305830</strain>
    </source>
</reference>
<dbReference type="HOGENOM" id="CLU_638039_0_0_1"/>
<feature type="compositionally biased region" description="Polar residues" evidence="1">
    <location>
        <begin position="155"/>
        <end position="171"/>
    </location>
</feature>
<dbReference type="AlphaFoldDB" id="A0A0C3AT97"/>
<feature type="compositionally biased region" description="Low complexity" evidence="1">
    <location>
        <begin position="321"/>
        <end position="337"/>
    </location>
</feature>
<dbReference type="Gene3D" id="2.60.120.260">
    <property type="entry name" value="Galactose-binding domain-like"/>
    <property type="match status" value="1"/>
</dbReference>
<feature type="compositionally biased region" description="Polar residues" evidence="1">
    <location>
        <begin position="305"/>
        <end position="320"/>
    </location>
</feature>
<feature type="transmembrane region" description="Helical" evidence="2">
    <location>
        <begin position="182"/>
        <end position="205"/>
    </location>
</feature>
<keyword evidence="2" id="KW-1133">Transmembrane helix</keyword>
<evidence type="ECO:0000313" key="3">
    <source>
        <dbReference type="EMBL" id="KIM22511.1"/>
    </source>
</evidence>
<feature type="region of interest" description="Disordered" evidence="1">
    <location>
        <begin position="270"/>
        <end position="404"/>
    </location>
</feature>
<evidence type="ECO:0000256" key="1">
    <source>
        <dbReference type="SAM" id="MobiDB-lite"/>
    </source>
</evidence>
<feature type="compositionally biased region" description="Basic and acidic residues" evidence="1">
    <location>
        <begin position="340"/>
        <end position="353"/>
    </location>
</feature>